<dbReference type="Proteomes" id="UP000271098">
    <property type="component" value="Unassembled WGS sequence"/>
</dbReference>
<reference evidence="1 2" key="1">
    <citation type="submission" date="2018-11" db="EMBL/GenBank/DDBJ databases">
        <authorList>
            <consortium name="Pathogen Informatics"/>
        </authorList>
    </citation>
    <scope>NUCLEOTIDE SEQUENCE [LARGE SCALE GENOMIC DNA]</scope>
</reference>
<name>A0A3P7PM45_9BILA</name>
<dbReference type="PANTHER" id="PTHR36944:SF4">
    <property type="entry name" value="CPG4 DOMAIN-CONTAINING PROTEIN"/>
    <property type="match status" value="1"/>
</dbReference>
<gene>
    <name evidence="1" type="ORF">GPUH_LOCUS11825</name>
</gene>
<dbReference type="PANTHER" id="PTHR36944">
    <property type="entry name" value="PROTEIN CBG02791-RELATED"/>
    <property type="match status" value="1"/>
</dbReference>
<sequence length="162" mass="17964">MEDCEKTSEHSASIRQTYAGLRYEPVAMSRCQNEINQSLVGSNAFTAAVMNREQHTIRNKFGTLCRDLADMIRCIEPVTRNGCGEQAAQMMLNFEQLYNHLGITDQLPLSCRQLLNLTSGNRINNDRRLSAASHTHNSYLGIEAPSDRASPVAALPATPILN</sequence>
<dbReference type="OrthoDB" id="5845707at2759"/>
<protein>
    <recommendedName>
        <fullName evidence="3">CPG4 domain-containing protein</fullName>
    </recommendedName>
</protein>
<evidence type="ECO:0000313" key="1">
    <source>
        <dbReference type="EMBL" id="VDN19326.1"/>
    </source>
</evidence>
<evidence type="ECO:0000313" key="2">
    <source>
        <dbReference type="Proteomes" id="UP000271098"/>
    </source>
</evidence>
<proteinExistence type="predicted"/>
<keyword evidence="2" id="KW-1185">Reference proteome</keyword>
<organism evidence="1 2">
    <name type="scientific">Gongylonema pulchrum</name>
    <dbReference type="NCBI Taxonomy" id="637853"/>
    <lineage>
        <taxon>Eukaryota</taxon>
        <taxon>Metazoa</taxon>
        <taxon>Ecdysozoa</taxon>
        <taxon>Nematoda</taxon>
        <taxon>Chromadorea</taxon>
        <taxon>Rhabditida</taxon>
        <taxon>Spirurina</taxon>
        <taxon>Spiruromorpha</taxon>
        <taxon>Spiruroidea</taxon>
        <taxon>Gongylonematidae</taxon>
        <taxon>Gongylonema</taxon>
    </lineage>
</organism>
<evidence type="ECO:0008006" key="3">
    <source>
        <dbReference type="Google" id="ProtNLM"/>
    </source>
</evidence>
<accession>A0A3P7PM45</accession>
<dbReference type="AlphaFoldDB" id="A0A3P7PM45"/>
<dbReference type="EMBL" id="UYRT01078829">
    <property type="protein sequence ID" value="VDN19326.1"/>
    <property type="molecule type" value="Genomic_DNA"/>
</dbReference>